<evidence type="ECO:0000256" key="5">
    <source>
        <dbReference type="ARBA" id="ARBA00022927"/>
    </source>
</evidence>
<reference evidence="13" key="1">
    <citation type="submission" date="2022-03" db="EMBL/GenBank/DDBJ databases">
        <authorList>
            <person name="Martin C."/>
        </authorList>
    </citation>
    <scope>NUCLEOTIDE SEQUENCE</scope>
</reference>
<dbReference type="SMART" id="SM00724">
    <property type="entry name" value="TLC"/>
    <property type="match status" value="1"/>
</dbReference>
<dbReference type="EMBL" id="CAIIXF020000001">
    <property type="protein sequence ID" value="CAH1775643.1"/>
    <property type="molecule type" value="Genomic_DNA"/>
</dbReference>
<dbReference type="GO" id="GO:0006616">
    <property type="term" value="P:SRP-dependent cotranslational protein targeting to membrane, translocation"/>
    <property type="evidence" value="ECO:0007669"/>
    <property type="project" value="InterPro"/>
</dbReference>
<evidence type="ECO:0000256" key="1">
    <source>
        <dbReference type="ARBA" id="ARBA00004141"/>
    </source>
</evidence>
<dbReference type="GO" id="GO:0045048">
    <property type="term" value="P:protein insertion into ER membrane"/>
    <property type="evidence" value="ECO:0007669"/>
    <property type="project" value="TreeGrafter"/>
</dbReference>
<name>A0A8S4N2V9_OWEFU</name>
<feature type="transmembrane region" description="Helical" evidence="11">
    <location>
        <begin position="298"/>
        <end position="319"/>
    </location>
</feature>
<comment type="caution">
    <text evidence="13">The sequence shown here is derived from an EMBL/GenBank/DDBJ whole genome shotgun (WGS) entry which is preliminary data.</text>
</comment>
<keyword evidence="4 9" id="KW-0812">Transmembrane</keyword>
<accession>A0A8S4N2V9</accession>
<evidence type="ECO:0000256" key="2">
    <source>
        <dbReference type="ARBA" id="ARBA00005999"/>
    </source>
</evidence>
<keyword evidence="7 9" id="KW-0472">Membrane</keyword>
<organism evidence="13 14">
    <name type="scientific">Owenia fusiformis</name>
    <name type="common">Polychaete worm</name>
    <dbReference type="NCBI Taxonomy" id="6347"/>
    <lineage>
        <taxon>Eukaryota</taxon>
        <taxon>Metazoa</taxon>
        <taxon>Spiralia</taxon>
        <taxon>Lophotrochozoa</taxon>
        <taxon>Annelida</taxon>
        <taxon>Polychaeta</taxon>
        <taxon>Sedentaria</taxon>
        <taxon>Canalipalpata</taxon>
        <taxon>Sabellida</taxon>
        <taxon>Oweniida</taxon>
        <taxon>Oweniidae</taxon>
        <taxon>Owenia</taxon>
    </lineage>
</organism>
<dbReference type="PANTHER" id="PTHR12371:SF11">
    <property type="entry name" value="TRANSLOCATING CHAIN-ASSOCIATED MEMBRANE PROTEIN"/>
    <property type="match status" value="1"/>
</dbReference>
<dbReference type="PANTHER" id="PTHR12371">
    <property type="entry name" value="TRANSLOCATION ASSOCIATED MEMBRANE PROTEIN"/>
    <property type="match status" value="1"/>
</dbReference>
<evidence type="ECO:0000259" key="12">
    <source>
        <dbReference type="PROSITE" id="PS50922"/>
    </source>
</evidence>
<dbReference type="PROSITE" id="PS50922">
    <property type="entry name" value="TLC"/>
    <property type="match status" value="1"/>
</dbReference>
<feature type="region of interest" description="Disordered" evidence="10">
    <location>
        <begin position="332"/>
        <end position="381"/>
    </location>
</feature>
<keyword evidence="14" id="KW-1185">Reference proteome</keyword>
<evidence type="ECO:0000313" key="13">
    <source>
        <dbReference type="EMBL" id="CAH1775643.1"/>
    </source>
</evidence>
<dbReference type="OrthoDB" id="3053196at2759"/>
<evidence type="ECO:0000256" key="10">
    <source>
        <dbReference type="SAM" id="MobiDB-lite"/>
    </source>
</evidence>
<feature type="transmembrane region" description="Helical" evidence="11">
    <location>
        <begin position="124"/>
        <end position="142"/>
    </location>
</feature>
<feature type="transmembrane region" description="Helical" evidence="11">
    <location>
        <begin position="220"/>
        <end position="241"/>
    </location>
</feature>
<gene>
    <name evidence="13" type="ORF">OFUS_LOCUS2923</name>
</gene>
<keyword evidence="8" id="KW-0811">Translocation</keyword>
<evidence type="ECO:0000256" key="3">
    <source>
        <dbReference type="ARBA" id="ARBA00022448"/>
    </source>
</evidence>
<comment type="subcellular location">
    <subcellularLocation>
        <location evidence="1">Membrane</location>
        <topology evidence="1">Multi-pass membrane protein</topology>
    </subcellularLocation>
</comment>
<feature type="domain" description="TLC" evidence="12">
    <location>
        <begin position="118"/>
        <end position="329"/>
    </location>
</feature>
<evidence type="ECO:0000256" key="9">
    <source>
        <dbReference type="PROSITE-ProRule" id="PRU00205"/>
    </source>
</evidence>
<feature type="transmembrane region" description="Helical" evidence="11">
    <location>
        <begin position="253"/>
        <end position="278"/>
    </location>
</feature>
<protein>
    <recommendedName>
        <fullName evidence="8">Translocating chain-associated membrane protein</fullName>
    </recommendedName>
</protein>
<dbReference type="Pfam" id="PF03798">
    <property type="entry name" value="TRAM_LAG1_CLN8"/>
    <property type="match status" value="1"/>
</dbReference>
<dbReference type="AlphaFoldDB" id="A0A8S4N2V9"/>
<evidence type="ECO:0000256" key="4">
    <source>
        <dbReference type="ARBA" id="ARBA00022692"/>
    </source>
</evidence>
<dbReference type="PIRSF" id="PIRSF005449">
    <property type="entry name" value="Translocation_assoc_membrane"/>
    <property type="match status" value="1"/>
</dbReference>
<keyword evidence="5 8" id="KW-0653">Protein transport</keyword>
<dbReference type="InterPro" id="IPR006634">
    <property type="entry name" value="TLC-dom"/>
</dbReference>
<dbReference type="GO" id="GO:0005789">
    <property type="term" value="C:endoplasmic reticulum membrane"/>
    <property type="evidence" value="ECO:0007669"/>
    <property type="project" value="TreeGrafter"/>
</dbReference>
<comment type="similarity">
    <text evidence="2 8">Belongs to the TRAM family.</text>
</comment>
<evidence type="ECO:0000313" key="14">
    <source>
        <dbReference type="Proteomes" id="UP000749559"/>
    </source>
</evidence>
<feature type="transmembrane region" description="Helical" evidence="11">
    <location>
        <begin position="84"/>
        <end position="103"/>
    </location>
</feature>
<keyword evidence="3 8" id="KW-0813">Transport</keyword>
<evidence type="ECO:0000256" key="6">
    <source>
        <dbReference type="ARBA" id="ARBA00022989"/>
    </source>
</evidence>
<sequence>MGLRRPNKQKNPPVFSHEFVIQNHADIVSCVAMVFVVGLMFQATNPVASLFVTMGHNITQNETEGATQPEDILYTNGLKDLFSIFFYMLICVVVHAVIQEYILDKVNRKMHLSKVKHSKFNESGQLVAFYLTSAVWGANIILQENYLPNISTLWEGYPHSTMVFMIKFYFIIQLSYWTHCVPELYFQKVKKEEMSGRLQYTLLSFVFIAGAYSLNFTRVALCLLVLHYTVELLFHLSRLLYFADKPDLANTGFMIWNILFVLVRLVSTTIAVLTFWFGLEQSSQSSINFTEGNFNTQIVRINCLAALCLVQAWMMWNFLTFQFRRRRERSSPPRKQVFAAQKTKVKDTKKKGKYEEGSGDEAQESTENGSVRQRTPKAKRN</sequence>
<evidence type="ECO:0000256" key="8">
    <source>
        <dbReference type="PIRNR" id="PIRNR005449"/>
    </source>
</evidence>
<feature type="transmembrane region" description="Helical" evidence="11">
    <location>
        <begin position="162"/>
        <end position="186"/>
    </location>
</feature>
<evidence type="ECO:0000256" key="11">
    <source>
        <dbReference type="SAM" id="Phobius"/>
    </source>
</evidence>
<feature type="transmembrane region" description="Helical" evidence="11">
    <location>
        <begin position="21"/>
        <end position="41"/>
    </location>
</feature>
<dbReference type="InterPro" id="IPR016447">
    <property type="entry name" value="Translocation_assoc_membrane"/>
</dbReference>
<proteinExistence type="inferred from homology"/>
<keyword evidence="6 11" id="KW-1133">Transmembrane helix</keyword>
<feature type="transmembrane region" description="Helical" evidence="11">
    <location>
        <begin position="198"/>
        <end position="214"/>
    </location>
</feature>
<evidence type="ECO:0000256" key="7">
    <source>
        <dbReference type="ARBA" id="ARBA00023136"/>
    </source>
</evidence>
<dbReference type="Proteomes" id="UP000749559">
    <property type="component" value="Unassembled WGS sequence"/>
</dbReference>